<feature type="transmembrane region" description="Helical" evidence="1">
    <location>
        <begin position="209"/>
        <end position="227"/>
    </location>
</feature>
<dbReference type="PANTHER" id="PTHR22911:SF76">
    <property type="entry name" value="EAMA DOMAIN-CONTAINING PROTEIN"/>
    <property type="match status" value="1"/>
</dbReference>
<dbReference type="PANTHER" id="PTHR22911">
    <property type="entry name" value="ACYL-MALONYL CONDENSING ENZYME-RELATED"/>
    <property type="match status" value="1"/>
</dbReference>
<dbReference type="InterPro" id="IPR000620">
    <property type="entry name" value="EamA_dom"/>
</dbReference>
<feature type="transmembrane region" description="Helical" evidence="1">
    <location>
        <begin position="121"/>
        <end position="142"/>
    </location>
</feature>
<feature type="transmembrane region" description="Helical" evidence="1">
    <location>
        <begin position="7"/>
        <end position="27"/>
    </location>
</feature>
<evidence type="ECO:0000313" key="3">
    <source>
        <dbReference type="EMBL" id="SCZ50008.1"/>
    </source>
</evidence>
<keyword evidence="4" id="KW-1185">Reference proteome</keyword>
<evidence type="ECO:0000256" key="1">
    <source>
        <dbReference type="SAM" id="Phobius"/>
    </source>
</evidence>
<proteinExistence type="predicted"/>
<feature type="domain" description="EamA" evidence="2">
    <location>
        <begin position="149"/>
        <end position="279"/>
    </location>
</feature>
<feature type="transmembrane region" description="Helical" evidence="1">
    <location>
        <begin position="239"/>
        <end position="260"/>
    </location>
</feature>
<feature type="transmembrane region" description="Helical" evidence="1">
    <location>
        <begin position="179"/>
        <end position="197"/>
    </location>
</feature>
<feature type="domain" description="EamA" evidence="2">
    <location>
        <begin position="9"/>
        <end position="136"/>
    </location>
</feature>
<dbReference type="EMBL" id="FMWG01000001">
    <property type="protein sequence ID" value="SCZ50008.1"/>
    <property type="molecule type" value="Genomic_DNA"/>
</dbReference>
<dbReference type="STRING" id="1156985.SAMN04488118_101204"/>
<accession>A0A1G5PKN2</accession>
<feature type="transmembrane region" description="Helical" evidence="1">
    <location>
        <begin position="148"/>
        <end position="167"/>
    </location>
</feature>
<dbReference type="GO" id="GO:0016020">
    <property type="term" value="C:membrane"/>
    <property type="evidence" value="ECO:0007669"/>
    <property type="project" value="InterPro"/>
</dbReference>
<dbReference type="Pfam" id="PF00892">
    <property type="entry name" value="EamA"/>
    <property type="match status" value="2"/>
</dbReference>
<reference evidence="3 4" key="1">
    <citation type="submission" date="2016-10" db="EMBL/GenBank/DDBJ databases">
        <authorList>
            <person name="de Groot N.N."/>
        </authorList>
    </citation>
    <scope>NUCLEOTIDE SEQUENCE [LARGE SCALE GENOMIC DNA]</scope>
    <source>
        <strain evidence="3 4">U95</strain>
    </source>
</reference>
<protein>
    <submittedName>
        <fullName evidence="3">EamA domain-containing membrane protein RarD</fullName>
    </submittedName>
</protein>
<name>A0A1G5PKN2_9RHOB</name>
<keyword evidence="1" id="KW-0812">Transmembrane</keyword>
<feature type="transmembrane region" description="Helical" evidence="1">
    <location>
        <begin position="33"/>
        <end position="53"/>
    </location>
</feature>
<dbReference type="SUPFAM" id="SSF103481">
    <property type="entry name" value="Multidrug resistance efflux transporter EmrE"/>
    <property type="match status" value="1"/>
</dbReference>
<feature type="transmembrane region" description="Helical" evidence="1">
    <location>
        <begin position="65"/>
        <end position="84"/>
    </location>
</feature>
<feature type="transmembrane region" description="Helical" evidence="1">
    <location>
        <begin position="96"/>
        <end position="114"/>
    </location>
</feature>
<dbReference type="AlphaFoldDB" id="A0A1G5PKN2"/>
<evidence type="ECO:0000313" key="4">
    <source>
        <dbReference type="Proteomes" id="UP000198767"/>
    </source>
</evidence>
<dbReference type="InterPro" id="IPR037185">
    <property type="entry name" value="EmrE-like"/>
</dbReference>
<organism evidence="3 4">
    <name type="scientific">Epibacterium ulvae</name>
    <dbReference type="NCBI Taxonomy" id="1156985"/>
    <lineage>
        <taxon>Bacteria</taxon>
        <taxon>Pseudomonadati</taxon>
        <taxon>Pseudomonadota</taxon>
        <taxon>Alphaproteobacteria</taxon>
        <taxon>Rhodobacterales</taxon>
        <taxon>Roseobacteraceae</taxon>
        <taxon>Epibacterium</taxon>
    </lineage>
</organism>
<dbReference type="OrthoDB" id="9795732at2"/>
<feature type="transmembrane region" description="Helical" evidence="1">
    <location>
        <begin position="266"/>
        <end position="283"/>
    </location>
</feature>
<dbReference type="RefSeq" id="WP_090214896.1">
    <property type="nucleotide sequence ID" value="NZ_FMWG01000001.1"/>
</dbReference>
<gene>
    <name evidence="3" type="ORF">SAMN04488118_101204</name>
</gene>
<keyword evidence="1" id="KW-1133">Transmembrane helix</keyword>
<sequence>MPQIKATAIGFIAILLWALLALFTVGSAPVPPLLLNAICFTLGGGLGLLWSAASGNLRALRQVPWTVYGLGALGLFGYHALYFSALRLAPAAEAGLIAYLWPLLIVLLSGLLPGETLRKGHYFGAILGFCGAALIVSGGGAGFQTQYLPGYGLALLCALTWSGYSVLSRRFASVPTSSVALFCLLSAVASWGLHFLLEDTRWPDSLLGWGSVLGLGLGPVGLAFFVWDIGVKQGNIQVLGTLSYATPLLSTLVLVMAGIAQLSISLGLAAILITLAALCAALASKEKGPSKDDPGLS</sequence>
<keyword evidence="1" id="KW-0472">Membrane</keyword>
<evidence type="ECO:0000259" key="2">
    <source>
        <dbReference type="Pfam" id="PF00892"/>
    </source>
</evidence>
<dbReference type="Proteomes" id="UP000198767">
    <property type="component" value="Unassembled WGS sequence"/>
</dbReference>